<name>A0ABV7TB80_9GAMM</name>
<feature type="chain" id="PRO_5045809353" description="Solute-binding protein family 3/N-terminal domain-containing protein" evidence="1">
    <location>
        <begin position="21"/>
        <end position="232"/>
    </location>
</feature>
<accession>A0ABV7TB80</accession>
<evidence type="ECO:0000256" key="1">
    <source>
        <dbReference type="SAM" id="SignalP"/>
    </source>
</evidence>
<dbReference type="SUPFAM" id="SSF53850">
    <property type="entry name" value="Periplasmic binding protein-like II"/>
    <property type="match status" value="1"/>
</dbReference>
<dbReference type="EMBL" id="JBHRXZ010000029">
    <property type="protein sequence ID" value="MFC3609600.1"/>
    <property type="molecule type" value="Genomic_DNA"/>
</dbReference>
<evidence type="ECO:0000313" key="2">
    <source>
        <dbReference type="EMBL" id="MFC3609600.1"/>
    </source>
</evidence>
<dbReference type="Gene3D" id="3.40.190.10">
    <property type="entry name" value="Periplasmic binding protein-like II"/>
    <property type="match status" value="2"/>
</dbReference>
<feature type="signal peptide" evidence="1">
    <location>
        <begin position="1"/>
        <end position="20"/>
    </location>
</feature>
<keyword evidence="1" id="KW-0732">Signal</keyword>
<evidence type="ECO:0008006" key="4">
    <source>
        <dbReference type="Google" id="ProtNLM"/>
    </source>
</evidence>
<keyword evidence="3" id="KW-1185">Reference proteome</keyword>
<dbReference type="Proteomes" id="UP001595630">
    <property type="component" value="Unassembled WGS sequence"/>
</dbReference>
<gene>
    <name evidence="2" type="ORF">ACFOMF_17670</name>
</gene>
<reference evidence="3" key="1">
    <citation type="journal article" date="2019" name="Int. J. Syst. Evol. Microbiol.">
        <title>The Global Catalogue of Microorganisms (GCM) 10K type strain sequencing project: providing services to taxonomists for standard genome sequencing and annotation.</title>
        <authorList>
            <consortium name="The Broad Institute Genomics Platform"/>
            <consortium name="The Broad Institute Genome Sequencing Center for Infectious Disease"/>
            <person name="Wu L."/>
            <person name="Ma J."/>
        </authorList>
    </citation>
    <scope>NUCLEOTIDE SEQUENCE [LARGE SCALE GENOMIC DNA]</scope>
    <source>
        <strain evidence="3">KCTC 42447</strain>
    </source>
</reference>
<protein>
    <recommendedName>
        <fullName evidence="4">Solute-binding protein family 3/N-terminal domain-containing protein</fullName>
    </recommendedName>
</protein>
<organism evidence="2 3">
    <name type="scientific">Stutzerimonas tarimensis</name>
    <dbReference type="NCBI Taxonomy" id="1507735"/>
    <lineage>
        <taxon>Bacteria</taxon>
        <taxon>Pseudomonadati</taxon>
        <taxon>Pseudomonadota</taxon>
        <taxon>Gammaproteobacteria</taxon>
        <taxon>Pseudomonadales</taxon>
        <taxon>Pseudomonadaceae</taxon>
        <taxon>Stutzerimonas</taxon>
    </lineage>
</organism>
<evidence type="ECO:0000313" key="3">
    <source>
        <dbReference type="Proteomes" id="UP001595630"/>
    </source>
</evidence>
<proteinExistence type="predicted"/>
<comment type="caution">
    <text evidence="2">The sequence shown here is derived from an EMBL/GenBank/DDBJ whole genome shotgun (WGS) entry which is preliminary data.</text>
</comment>
<dbReference type="RefSeq" id="WP_386367351.1">
    <property type="nucleotide sequence ID" value="NZ_JBHRXZ010000029.1"/>
</dbReference>
<sequence>MRIPSLSLALCALLAMPVWAQPLRVELAGDYRPLLAAEPRTGAGSFERELIDRWAESMGRTVQVAETGGQADLRMGLGEAGIAYYQSEPAALTLREGGLADLNGLEGKSFCVVAGSPHIEHFSERFAASAKRYSSAAQALAGLAAGNCAVLIEDRVLLEEIAAQPEWDGFARVLTSLPELAVTLRVSADDAELLSELQPVVERENLTRELTSAWAQKVRLAACALDARLDCH</sequence>